<gene>
    <name evidence="2" type="ORF">GQN54_13580</name>
</gene>
<feature type="coiled-coil region" evidence="1">
    <location>
        <begin position="13"/>
        <end position="40"/>
    </location>
</feature>
<evidence type="ECO:0000313" key="2">
    <source>
        <dbReference type="EMBL" id="NBG67155.1"/>
    </source>
</evidence>
<proteinExistence type="predicted"/>
<dbReference type="Gene3D" id="3.10.450.50">
    <property type="match status" value="1"/>
</dbReference>
<reference evidence="2 3" key="1">
    <citation type="submission" date="2019-12" db="EMBL/GenBank/DDBJ databases">
        <authorList>
            <person name="Zhao J."/>
        </authorList>
    </citation>
    <scope>NUCLEOTIDE SEQUENCE [LARGE SCALE GENOMIC DNA]</scope>
    <source>
        <strain evidence="2 3">S-15</strain>
    </source>
</reference>
<dbReference type="EMBL" id="WWNE01000012">
    <property type="protein sequence ID" value="NBG67155.1"/>
    <property type="molecule type" value="Genomic_DNA"/>
</dbReference>
<comment type="caution">
    <text evidence="2">The sequence shown here is derived from an EMBL/GenBank/DDBJ whole genome shotgun (WGS) entry which is preliminary data.</text>
</comment>
<evidence type="ECO:0000256" key="1">
    <source>
        <dbReference type="SAM" id="Coils"/>
    </source>
</evidence>
<dbReference type="InterPro" id="IPR004027">
    <property type="entry name" value="SEC_C_motif"/>
</dbReference>
<dbReference type="AlphaFoldDB" id="A0A6N9NRW0"/>
<evidence type="ECO:0000313" key="3">
    <source>
        <dbReference type="Proteomes" id="UP000470771"/>
    </source>
</evidence>
<dbReference type="SUPFAM" id="SSF103642">
    <property type="entry name" value="Sec-C motif"/>
    <property type="match status" value="1"/>
</dbReference>
<name>A0A6N9NRW0_9FLAO</name>
<dbReference type="Proteomes" id="UP000470771">
    <property type="component" value="Unassembled WGS sequence"/>
</dbReference>
<keyword evidence="1" id="KW-0175">Coiled coil</keyword>
<sequence length="285" mass="33617">MKIEDAQKQLNLIQNQTFSLDDLNNKLQSLKLDCVTADNQSQAKEIWILQTIIQIHIEYRSAFNLLKNKKYYDGWRQLEQIEIITSRLKKHFQYDKEQYCLWHIEKSVKNLQVIFPYKIFASTEILKKKKKCSVCDKEVSIRKPCGHITGEIYDGEMCYRIVTEAEIMGISLVENPGNKYSVMFLKDETTDEEIDQYDYTSVDYLFDHLESPYEEWNLEVLQMKIRKENYGNLGRNEKCTCGSNKKFKKCCSNSIGKYYPHYKFVLKNPSKKMILANTLKIKANS</sequence>
<protein>
    <submittedName>
        <fullName evidence="2">Zinc chelation protein SecC</fullName>
    </submittedName>
</protein>
<accession>A0A6N9NRW0</accession>
<dbReference type="Pfam" id="PF02810">
    <property type="entry name" value="SEC-C"/>
    <property type="match status" value="1"/>
</dbReference>
<organism evidence="2 3">
    <name type="scientific">Acidiluteibacter ferrifornacis</name>
    <dbReference type="NCBI Taxonomy" id="2692424"/>
    <lineage>
        <taxon>Bacteria</taxon>
        <taxon>Pseudomonadati</taxon>
        <taxon>Bacteroidota</taxon>
        <taxon>Flavobacteriia</taxon>
        <taxon>Flavobacteriales</taxon>
        <taxon>Cryomorphaceae</taxon>
        <taxon>Acidiluteibacter</taxon>
    </lineage>
</organism>
<keyword evidence="3" id="KW-1185">Reference proteome</keyword>
<dbReference type="RefSeq" id="WP_160634098.1">
    <property type="nucleotide sequence ID" value="NZ_WWNE01000012.1"/>
</dbReference>